<proteinExistence type="predicted"/>
<dbReference type="EMBL" id="BLAL01000221">
    <property type="protein sequence ID" value="GES93113.1"/>
    <property type="molecule type" value="Genomic_DNA"/>
</dbReference>
<sequence length="76" mass="8925">MKTQNMKISLVINNHKSIYDHYSTGFNFGCNSLFMTFVSGKQYLYAHNESHNYEDNLNTNEIHVIEEIETFTVTKE</sequence>
<gene>
    <name evidence="1" type="ORF">RCL2_001987100</name>
</gene>
<reference evidence="1" key="1">
    <citation type="submission" date="2019-10" db="EMBL/GenBank/DDBJ databases">
        <title>Conservation and host-specific expression of non-tandemly repeated heterogenous ribosome RNA gene in arbuscular mycorrhizal fungi.</title>
        <authorList>
            <person name="Maeda T."/>
            <person name="Kobayashi Y."/>
            <person name="Nakagawa T."/>
            <person name="Ezawa T."/>
            <person name="Yamaguchi K."/>
            <person name="Bino T."/>
            <person name="Nishimoto Y."/>
            <person name="Shigenobu S."/>
            <person name="Kawaguchi M."/>
        </authorList>
    </citation>
    <scope>NUCLEOTIDE SEQUENCE</scope>
    <source>
        <strain evidence="1">HR1</strain>
    </source>
</reference>
<organism evidence="1 2">
    <name type="scientific">Rhizophagus clarus</name>
    <dbReference type="NCBI Taxonomy" id="94130"/>
    <lineage>
        <taxon>Eukaryota</taxon>
        <taxon>Fungi</taxon>
        <taxon>Fungi incertae sedis</taxon>
        <taxon>Mucoromycota</taxon>
        <taxon>Glomeromycotina</taxon>
        <taxon>Glomeromycetes</taxon>
        <taxon>Glomerales</taxon>
        <taxon>Glomeraceae</taxon>
        <taxon>Rhizophagus</taxon>
    </lineage>
</organism>
<name>A0A8H3LQP4_9GLOM</name>
<evidence type="ECO:0000313" key="1">
    <source>
        <dbReference type="EMBL" id="GES93113.1"/>
    </source>
</evidence>
<comment type="caution">
    <text evidence="1">The sequence shown here is derived from an EMBL/GenBank/DDBJ whole genome shotgun (WGS) entry which is preliminary data.</text>
</comment>
<dbReference type="Proteomes" id="UP000615446">
    <property type="component" value="Unassembled WGS sequence"/>
</dbReference>
<evidence type="ECO:0008006" key="3">
    <source>
        <dbReference type="Google" id="ProtNLM"/>
    </source>
</evidence>
<dbReference type="AlphaFoldDB" id="A0A8H3LQP4"/>
<protein>
    <recommendedName>
        <fullName evidence="3">TLDc domain-containing protein</fullName>
    </recommendedName>
</protein>
<evidence type="ECO:0000313" key="2">
    <source>
        <dbReference type="Proteomes" id="UP000615446"/>
    </source>
</evidence>
<accession>A0A8H3LQP4</accession>